<dbReference type="OrthoDB" id="551053at2759"/>
<dbReference type="GeneTree" id="ENSGT00730000111168"/>
<feature type="coiled-coil region" evidence="1">
    <location>
        <begin position="188"/>
        <end position="434"/>
    </location>
</feature>
<name>V9KHY2_CALMI</name>
<dbReference type="InterPro" id="IPR038911">
    <property type="entry name" value="SCLT1"/>
</dbReference>
<reference evidence="3 5" key="3">
    <citation type="journal article" date="2014" name="Nature">
        <title>Elephant shark genome provides unique insights into gnathostome evolution.</title>
        <authorList>
            <consortium name="International Elephant Shark Genome Sequencing Consortium"/>
            <person name="Venkatesh B."/>
            <person name="Lee A.P."/>
            <person name="Ravi V."/>
            <person name="Maurya A.K."/>
            <person name="Lian M.M."/>
            <person name="Swann J.B."/>
            <person name="Ohta Y."/>
            <person name="Flajnik M.F."/>
            <person name="Sutoh Y."/>
            <person name="Kasahara M."/>
            <person name="Hoon S."/>
            <person name="Gangu V."/>
            <person name="Roy S.W."/>
            <person name="Irimia M."/>
            <person name="Korzh V."/>
            <person name="Kondrychyn I."/>
            <person name="Lim Z.W."/>
            <person name="Tay B.H."/>
            <person name="Tohari S."/>
            <person name="Kong K.W."/>
            <person name="Ho S."/>
            <person name="Lorente-Galdos B."/>
            <person name="Quilez J."/>
            <person name="Marques-Bonet T."/>
            <person name="Raney B.J."/>
            <person name="Ingham P.W."/>
            <person name="Tay A."/>
            <person name="Hillier L.W."/>
            <person name="Minx P."/>
            <person name="Boehm T."/>
            <person name="Wilson R.K."/>
            <person name="Brenner S."/>
            <person name="Warren W.C."/>
        </authorList>
    </citation>
    <scope>NUCLEOTIDE SEQUENCE</scope>
    <source>
        <tissue evidence="3">Testis</tissue>
    </source>
</reference>
<evidence type="ECO:0000313" key="3">
    <source>
        <dbReference type="EMBL" id="AFO97594.1"/>
    </source>
</evidence>
<dbReference type="GeneID" id="103181309"/>
<evidence type="ECO:0000313" key="4">
    <source>
        <dbReference type="Ensembl" id="ENSCMIP00000000680.1"/>
    </source>
</evidence>
<protein>
    <submittedName>
        <fullName evidence="3 4">Sodium channel and clathrin linker 1</fullName>
    </submittedName>
</protein>
<dbReference type="EMBL" id="JW865077">
    <property type="protein sequence ID" value="AFO97594.1"/>
    <property type="molecule type" value="mRNA"/>
</dbReference>
<dbReference type="OMA" id="RIHLEEC"/>
<dbReference type="PANTHER" id="PTHR35970">
    <property type="entry name" value="SODIUM CHANNEL AND CLATHRIN LINKER 1"/>
    <property type="match status" value="1"/>
</dbReference>
<organism evidence="3">
    <name type="scientific">Callorhinchus milii</name>
    <name type="common">Ghost shark</name>
    <dbReference type="NCBI Taxonomy" id="7868"/>
    <lineage>
        <taxon>Eukaryota</taxon>
        <taxon>Metazoa</taxon>
        <taxon>Chordata</taxon>
        <taxon>Craniata</taxon>
        <taxon>Vertebrata</taxon>
        <taxon>Chondrichthyes</taxon>
        <taxon>Holocephali</taxon>
        <taxon>Chimaeriformes</taxon>
        <taxon>Callorhinchidae</taxon>
        <taxon>Callorhinchus</taxon>
    </lineage>
</organism>
<dbReference type="STRING" id="7868.ENSCMIP00000000680"/>
<dbReference type="Ensembl" id="ENSCMIT00000000728.1">
    <property type="protein sequence ID" value="ENSCMIP00000000680.1"/>
    <property type="gene ID" value="ENSCMIG00000000439.1"/>
</dbReference>
<evidence type="ECO:0000313" key="5">
    <source>
        <dbReference type="Proteomes" id="UP000314986"/>
    </source>
</evidence>
<feature type="coiled-coil region" evidence="1">
    <location>
        <begin position="80"/>
        <end position="149"/>
    </location>
</feature>
<feature type="compositionally biased region" description="Polar residues" evidence="2">
    <location>
        <begin position="662"/>
        <end position="671"/>
    </location>
</feature>
<gene>
    <name evidence="4" type="primary">sclt1</name>
</gene>
<keyword evidence="3" id="KW-0813">Transport</keyword>
<feature type="region of interest" description="Disordered" evidence="2">
    <location>
        <begin position="650"/>
        <end position="690"/>
    </location>
</feature>
<proteinExistence type="evidence at transcript level"/>
<dbReference type="RefSeq" id="XP_007895893.1">
    <property type="nucleotide sequence ID" value="XM_007897702.2"/>
</dbReference>
<reference evidence="5" key="2">
    <citation type="journal article" date="2007" name="PLoS Biol.">
        <title>Survey sequencing and comparative analysis of the elephant shark (Callorhinchus milii) genome.</title>
        <authorList>
            <person name="Venkatesh B."/>
            <person name="Kirkness E.F."/>
            <person name="Loh Y.H."/>
            <person name="Halpern A.L."/>
            <person name="Lee A.P."/>
            <person name="Johnson J."/>
            <person name="Dandona N."/>
            <person name="Viswanathan L.D."/>
            <person name="Tay A."/>
            <person name="Venter J.C."/>
            <person name="Strausberg R.L."/>
            <person name="Brenner S."/>
        </authorList>
    </citation>
    <scope>NUCLEOTIDE SEQUENCE [LARGE SCALE GENOMIC DNA]</scope>
</reference>
<dbReference type="AlphaFoldDB" id="V9KHY2"/>
<sequence>METTEVEFLTNQVQRLNSALRQYQAQELSKPAVDQTGHLEECHSPVPWLTDKSLMAPLIIEYDKNMEELNEQICYYQTKMNEMKLNLESVIRENERLHTELRENIEKHLQTLPGGAGIDDDPLVEDTMVSSLQEQLRLANREKNQALELWQTVSQELDRLQQMYQEHVSESERQTFDQRRQKEQLTRFQQLTQQLQLANENMTTTNQQFVKTVTEQNVELEVNHKELRRAKLDMRTATLKVVEMNQIMQNLQEEIQRKDEDVATALGREEASDKRLQKLQSAITKLEARLRVAVEDAEQLRKERFCFERQIGALQAKCAEMEEEKYDSVVKVRDSIQLLEEANLQKDQALLREKQKDEEIEKMKEAVFQLIQEAAARTRKEVENVRKQCNVQISHLAEDLSILQMDNADKEGRIARAIREKRAVEEELEKLYREGRCTEDHKKIDELHQRCLNAERAKDDLHMSLQGAQSKIRKFEINSEEESSRCQEMVQKLQSMLDSVRSDCDHVSEERLSLQHENEQLRKEMEELKKASMETQRKAKQQIATMEHECSLKGHGFQTQLSELEETSRNSSNELKRLLIAQQKAASRWRDEARKLTNAFEAKINNMKTEMNRQKHHLQEMVSQLENAHEQIIEYEKRLMENQEKTNRLQRRLTNSEHRAATASQKLSRITTQRRKDTSQADVCQRAMCT</sequence>
<dbReference type="GO" id="GO:0034220">
    <property type="term" value="P:monoatomic ion transmembrane transport"/>
    <property type="evidence" value="ECO:0007669"/>
    <property type="project" value="UniProtKB-KW"/>
</dbReference>
<dbReference type="GO" id="GO:0060271">
    <property type="term" value="P:cilium assembly"/>
    <property type="evidence" value="ECO:0007669"/>
    <property type="project" value="TreeGrafter"/>
</dbReference>
<keyword evidence="1" id="KW-0175">Coiled coil</keyword>
<dbReference type="PANTHER" id="PTHR35970:SF1">
    <property type="entry name" value="SODIUM CHANNEL AND CLATHRIN LINKER 1"/>
    <property type="match status" value="1"/>
</dbReference>
<evidence type="ECO:0000256" key="2">
    <source>
        <dbReference type="SAM" id="MobiDB-lite"/>
    </source>
</evidence>
<dbReference type="GO" id="GO:0045162">
    <property type="term" value="P:clustering of voltage-gated sodium channels"/>
    <property type="evidence" value="ECO:0007669"/>
    <property type="project" value="InterPro"/>
</dbReference>
<dbReference type="GO" id="GO:0005814">
    <property type="term" value="C:centriole"/>
    <property type="evidence" value="ECO:0007669"/>
    <property type="project" value="TreeGrafter"/>
</dbReference>
<keyword evidence="3" id="KW-0406">Ion transport</keyword>
<reference evidence="5" key="1">
    <citation type="journal article" date="2006" name="Science">
        <title>Ancient noncoding elements conserved in the human genome.</title>
        <authorList>
            <person name="Venkatesh B."/>
            <person name="Kirkness E.F."/>
            <person name="Loh Y.H."/>
            <person name="Halpern A.L."/>
            <person name="Lee A.P."/>
            <person name="Johnson J."/>
            <person name="Dandona N."/>
            <person name="Viswanathan L.D."/>
            <person name="Tay A."/>
            <person name="Venter J.C."/>
            <person name="Strausberg R.L."/>
            <person name="Brenner S."/>
        </authorList>
    </citation>
    <scope>NUCLEOTIDE SEQUENCE [LARGE SCALE GENOMIC DNA]</scope>
</reference>
<dbReference type="Proteomes" id="UP000314986">
    <property type="component" value="Unassembled WGS sequence"/>
</dbReference>
<dbReference type="KEGG" id="cmk:103181309"/>
<keyword evidence="3" id="KW-0407">Ion channel</keyword>
<reference evidence="4" key="4">
    <citation type="submission" date="2025-05" db="UniProtKB">
        <authorList>
            <consortium name="Ensembl"/>
        </authorList>
    </citation>
    <scope>IDENTIFICATION</scope>
</reference>
<dbReference type="CTD" id="132320"/>
<dbReference type="RefSeq" id="XP_007895891.1">
    <property type="nucleotide sequence ID" value="XM_007897700.2"/>
</dbReference>
<evidence type="ECO:0000256" key="1">
    <source>
        <dbReference type="SAM" id="Coils"/>
    </source>
</evidence>
<keyword evidence="5" id="KW-1185">Reference proteome</keyword>
<dbReference type="RefSeq" id="XP_007895890.1">
    <property type="nucleotide sequence ID" value="XM_007897699.2"/>
</dbReference>
<accession>V9KHY2</accession>